<dbReference type="EMBL" id="PFJV01000075">
    <property type="protein sequence ID" value="PIX92197.1"/>
    <property type="molecule type" value="Genomic_DNA"/>
</dbReference>
<dbReference type="InterPro" id="IPR052514">
    <property type="entry name" value="SAM-dependent_MTase"/>
</dbReference>
<evidence type="ECO:0000313" key="3">
    <source>
        <dbReference type="Proteomes" id="UP000230658"/>
    </source>
</evidence>
<reference evidence="3" key="1">
    <citation type="submission" date="2017-09" db="EMBL/GenBank/DDBJ databases">
        <title>Depth-based differentiation of microbial function through sediment-hosted aquifers and enrichment of novel symbionts in the deep terrestrial subsurface.</title>
        <authorList>
            <person name="Probst A.J."/>
            <person name="Ladd B."/>
            <person name="Jarett J.K."/>
            <person name="Geller-Mcgrath D.E."/>
            <person name="Sieber C.M.K."/>
            <person name="Emerson J.B."/>
            <person name="Anantharaman K."/>
            <person name="Thomas B.C."/>
            <person name="Malmstrom R."/>
            <person name="Stieglmeier M."/>
            <person name="Klingl A."/>
            <person name="Woyke T."/>
            <person name="Ryan C.M."/>
            <person name="Banfield J.F."/>
        </authorList>
    </citation>
    <scope>NUCLEOTIDE SEQUENCE [LARGE SCALE GENOMIC DNA]</scope>
</reference>
<evidence type="ECO:0000313" key="2">
    <source>
        <dbReference type="EMBL" id="PIX92197.1"/>
    </source>
</evidence>
<organism evidence="2 3">
    <name type="scientific">Candidatus Kuenenbacteria bacterium CG_4_10_14_3_um_filter_39_14</name>
    <dbReference type="NCBI Taxonomy" id="1974614"/>
    <lineage>
        <taxon>Bacteria</taxon>
        <taxon>Candidatus Kueneniibacteriota</taxon>
    </lineage>
</organism>
<proteinExistence type="predicted"/>
<dbReference type="InterPro" id="IPR029063">
    <property type="entry name" value="SAM-dependent_MTases_sf"/>
</dbReference>
<dbReference type="AlphaFoldDB" id="A0A2M7MGR5"/>
<dbReference type="Proteomes" id="UP000230658">
    <property type="component" value="Unassembled WGS sequence"/>
</dbReference>
<protein>
    <recommendedName>
        <fullName evidence="1">Methyltransferase FkbM domain-containing protein</fullName>
    </recommendedName>
</protein>
<comment type="caution">
    <text evidence="2">The sequence shown here is derived from an EMBL/GenBank/DDBJ whole genome shotgun (WGS) entry which is preliminary data.</text>
</comment>
<dbReference type="PANTHER" id="PTHR34203">
    <property type="entry name" value="METHYLTRANSFERASE, FKBM FAMILY PROTEIN"/>
    <property type="match status" value="1"/>
</dbReference>
<evidence type="ECO:0000259" key="1">
    <source>
        <dbReference type="Pfam" id="PF05050"/>
    </source>
</evidence>
<dbReference type="NCBIfam" id="TIGR01444">
    <property type="entry name" value="fkbM_fam"/>
    <property type="match status" value="1"/>
</dbReference>
<name>A0A2M7MGR5_9BACT</name>
<accession>A0A2M7MGR5</accession>
<gene>
    <name evidence="2" type="ORF">COZ26_03125</name>
</gene>
<sequence length="200" mass="23288">MKFKKILQKLKQKFRENAPNWLFAIVQMVYWALHPKYPFIKIFPARGYWVAQYKRERLYVPSPRTAILGHFLGSYERVYGRYFWIERDEIVLDVGAYIGSFSIAAARKAKKVLAIEPNPKNYTCLQANVSKFANVQTVRKGVWNSKKKLKLYLDPRYPIAHSVVIPPGDKFIEIEVDTLDNIASELGFDKPDFIKINIEG</sequence>
<dbReference type="PANTHER" id="PTHR34203:SF15">
    <property type="entry name" value="SLL1173 PROTEIN"/>
    <property type="match status" value="1"/>
</dbReference>
<dbReference type="InterPro" id="IPR006342">
    <property type="entry name" value="FkbM_mtfrase"/>
</dbReference>
<feature type="non-terminal residue" evidence="2">
    <location>
        <position position="200"/>
    </location>
</feature>
<feature type="domain" description="Methyltransferase FkbM" evidence="1">
    <location>
        <begin position="93"/>
        <end position="200"/>
    </location>
</feature>
<dbReference type="Gene3D" id="3.40.50.150">
    <property type="entry name" value="Vaccinia Virus protein VP39"/>
    <property type="match status" value="1"/>
</dbReference>
<dbReference type="SUPFAM" id="SSF53335">
    <property type="entry name" value="S-adenosyl-L-methionine-dependent methyltransferases"/>
    <property type="match status" value="1"/>
</dbReference>
<dbReference type="Pfam" id="PF05050">
    <property type="entry name" value="Methyltransf_21"/>
    <property type="match status" value="1"/>
</dbReference>